<gene>
    <name evidence="1" type="ORF">GCM10011585_34320</name>
</gene>
<evidence type="ECO:0000313" key="2">
    <source>
        <dbReference type="Proteomes" id="UP000647241"/>
    </source>
</evidence>
<evidence type="ECO:0000313" key="1">
    <source>
        <dbReference type="EMBL" id="GGG87380.1"/>
    </source>
</evidence>
<accession>A0A917MBK1</accession>
<organism evidence="1 2">
    <name type="scientific">Edaphobacter dinghuensis</name>
    <dbReference type="NCBI Taxonomy" id="1560005"/>
    <lineage>
        <taxon>Bacteria</taxon>
        <taxon>Pseudomonadati</taxon>
        <taxon>Acidobacteriota</taxon>
        <taxon>Terriglobia</taxon>
        <taxon>Terriglobales</taxon>
        <taxon>Acidobacteriaceae</taxon>
        <taxon>Edaphobacter</taxon>
    </lineage>
</organism>
<reference evidence="1" key="1">
    <citation type="journal article" date="2014" name="Int. J. Syst. Evol. Microbiol.">
        <title>Complete genome sequence of Corynebacterium casei LMG S-19264T (=DSM 44701T), isolated from a smear-ripened cheese.</title>
        <authorList>
            <consortium name="US DOE Joint Genome Institute (JGI-PGF)"/>
            <person name="Walter F."/>
            <person name="Albersmeier A."/>
            <person name="Kalinowski J."/>
            <person name="Ruckert C."/>
        </authorList>
    </citation>
    <scope>NUCLEOTIDE SEQUENCE</scope>
    <source>
        <strain evidence="1">CGMCC 1.12997</strain>
    </source>
</reference>
<dbReference type="Proteomes" id="UP000647241">
    <property type="component" value="Unassembled WGS sequence"/>
</dbReference>
<name>A0A917MBK1_9BACT</name>
<protein>
    <recommendedName>
        <fullName evidence="3">PIN domain-containing protein</fullName>
    </recommendedName>
</protein>
<comment type="caution">
    <text evidence="1">The sequence shown here is derived from an EMBL/GenBank/DDBJ whole genome shotgun (WGS) entry which is preliminary data.</text>
</comment>
<dbReference type="AlphaFoldDB" id="A0A917MBK1"/>
<dbReference type="EMBL" id="BMGT01000004">
    <property type="protein sequence ID" value="GGG87380.1"/>
    <property type="molecule type" value="Genomic_DNA"/>
</dbReference>
<dbReference type="RefSeq" id="WP_188555469.1">
    <property type="nucleotide sequence ID" value="NZ_BMGT01000004.1"/>
</dbReference>
<keyword evidence="2" id="KW-1185">Reference proteome</keyword>
<reference evidence="1" key="2">
    <citation type="submission" date="2020-09" db="EMBL/GenBank/DDBJ databases">
        <authorList>
            <person name="Sun Q."/>
            <person name="Zhou Y."/>
        </authorList>
    </citation>
    <scope>NUCLEOTIDE SEQUENCE</scope>
    <source>
        <strain evidence="1">CGMCC 1.12997</strain>
    </source>
</reference>
<sequence length="397" mass="43985">MYDTAPSLVWPRLLDLPPAEQLVVYLDLNHWIGLPQALTGHRQGAKHNVVLEACRAARSAGNAIFVLSGTIYAEVQKIKDPEQRRRLAEVIEELTDFNTLVSRVVVMELELSAVLDPIAKLPNPLPKVPLVGRGIRHAFGVQSGFSIMGPSGDETESFRQRYGSAAFDMFMKDSILRMERSILRGPVNSEDGAELRTLGYKPEGPTAVTDGRVQQELDFKQRLDSDPKSRRGRLDDFVSARELIIEFQNILPRALEERGLVLPDLVKNPESGRRLVRSMPSTDVAIVLKAAWHRNGQRTWAVNDIYDIDALALATPYCDVVVTEKACHHILSIAKMGERMNTALLQHLTDLPAVLQKRASKRLSISDSASTCGNANKSVGNMVEAKTSTKIEGGHNR</sequence>
<proteinExistence type="predicted"/>
<evidence type="ECO:0008006" key="3">
    <source>
        <dbReference type="Google" id="ProtNLM"/>
    </source>
</evidence>